<dbReference type="EC" id="2.7.1.45" evidence="5"/>
<comment type="caution">
    <text evidence="5">The sequence shown here is derived from an EMBL/GenBank/DDBJ whole genome shotgun (WGS) entry which is preliminary data.</text>
</comment>
<protein>
    <submittedName>
        <fullName evidence="5">2-dehydro-3-deoxygluconokinase</fullName>
        <ecNumber evidence="5">2.7.1.45</ecNumber>
    </submittedName>
</protein>
<organism evidence="5 6">
    <name type="scientific">Deinococcus metallilatus</name>
    <dbReference type="NCBI Taxonomy" id="1211322"/>
    <lineage>
        <taxon>Bacteria</taxon>
        <taxon>Thermotogati</taxon>
        <taxon>Deinococcota</taxon>
        <taxon>Deinococci</taxon>
        <taxon>Deinococcales</taxon>
        <taxon>Deinococcaceae</taxon>
        <taxon>Deinococcus</taxon>
    </lineage>
</organism>
<dbReference type="EMBL" id="JACHFV010000015">
    <property type="protein sequence ID" value="MBB5296943.1"/>
    <property type="molecule type" value="Genomic_DNA"/>
</dbReference>
<dbReference type="Pfam" id="PF00294">
    <property type="entry name" value="PfkB"/>
    <property type="match status" value="1"/>
</dbReference>
<accession>A0ABR6MYD0</accession>
<dbReference type="InterPro" id="IPR052700">
    <property type="entry name" value="Carb_kinase_PfkB-like"/>
</dbReference>
<keyword evidence="6" id="KW-1185">Reference proteome</keyword>
<dbReference type="PANTHER" id="PTHR43320">
    <property type="entry name" value="SUGAR KINASE"/>
    <property type="match status" value="1"/>
</dbReference>
<evidence type="ECO:0000313" key="5">
    <source>
        <dbReference type="EMBL" id="MBB5296943.1"/>
    </source>
</evidence>
<dbReference type="CDD" id="cd01166">
    <property type="entry name" value="KdgK"/>
    <property type="match status" value="1"/>
</dbReference>
<comment type="similarity">
    <text evidence="1">Belongs to the carbohydrate kinase PfkB family.</text>
</comment>
<dbReference type="Proteomes" id="UP000536909">
    <property type="component" value="Unassembled WGS sequence"/>
</dbReference>
<keyword evidence="3" id="KW-0418">Kinase</keyword>
<evidence type="ECO:0000256" key="1">
    <source>
        <dbReference type="ARBA" id="ARBA00010688"/>
    </source>
</evidence>
<dbReference type="RefSeq" id="WP_146719752.1">
    <property type="nucleotide sequence ID" value="NZ_BSUI01000011.1"/>
</dbReference>
<proteinExistence type="inferred from homology"/>
<sequence>MSEAPVSVLTFGEALLKLVLPPAQRLETMSRLEAQCAGAELNVAAALAALGRPAAWVGALPSGPLGEWVRGHVRGLKVDDLALTREGRLGTFYLEDHHPPRPSRVVYDRGGSAFTHLTAADFDPAWLAGRAAFHVSGISLALGAGPRDLALRLMGEARAAGLTVSFDVNHRRLLLAEDAALEVYAPALRLADLIFVAGRDTPMLGGLAGLRDLAPDALIVQTRGAEGSLALMPGGQTFPQPVLAASGPGRVGRGDAFAGGFLHASLNGESAADALAFATATAALKTTTPGDQLQATEAEVWAVLEAGHAGEPVR</sequence>
<feature type="domain" description="Carbohydrate kinase PfkB" evidence="4">
    <location>
        <begin position="8"/>
        <end position="293"/>
    </location>
</feature>
<dbReference type="InterPro" id="IPR029056">
    <property type="entry name" value="Ribokinase-like"/>
</dbReference>
<gene>
    <name evidence="5" type="ORF">HNQ10_003803</name>
</gene>
<dbReference type="SUPFAM" id="SSF53613">
    <property type="entry name" value="Ribokinase-like"/>
    <property type="match status" value="1"/>
</dbReference>
<evidence type="ECO:0000259" key="4">
    <source>
        <dbReference type="Pfam" id="PF00294"/>
    </source>
</evidence>
<evidence type="ECO:0000256" key="3">
    <source>
        <dbReference type="ARBA" id="ARBA00022777"/>
    </source>
</evidence>
<dbReference type="PANTHER" id="PTHR43320:SF2">
    <property type="entry name" value="2-DEHYDRO-3-DEOXYGLUCONOKINASE_2-DEHYDRO-3-DEOXYGALACTONOKINASE"/>
    <property type="match status" value="1"/>
</dbReference>
<keyword evidence="2 5" id="KW-0808">Transferase</keyword>
<dbReference type="GO" id="GO:0008673">
    <property type="term" value="F:2-dehydro-3-deoxygluconokinase activity"/>
    <property type="evidence" value="ECO:0007669"/>
    <property type="project" value="UniProtKB-EC"/>
</dbReference>
<reference evidence="5 6" key="1">
    <citation type="submission" date="2020-08" db="EMBL/GenBank/DDBJ databases">
        <title>Genomic Encyclopedia of Type Strains, Phase IV (KMG-IV): sequencing the most valuable type-strain genomes for metagenomic binning, comparative biology and taxonomic classification.</title>
        <authorList>
            <person name="Goeker M."/>
        </authorList>
    </citation>
    <scope>NUCLEOTIDE SEQUENCE [LARGE SCALE GENOMIC DNA]</scope>
    <source>
        <strain evidence="5 6">DSM 105434</strain>
    </source>
</reference>
<name>A0ABR6MYD0_9DEIO</name>
<dbReference type="Gene3D" id="3.40.1190.20">
    <property type="match status" value="1"/>
</dbReference>
<evidence type="ECO:0000313" key="6">
    <source>
        <dbReference type="Proteomes" id="UP000536909"/>
    </source>
</evidence>
<evidence type="ECO:0000256" key="2">
    <source>
        <dbReference type="ARBA" id="ARBA00022679"/>
    </source>
</evidence>
<dbReference type="InterPro" id="IPR011611">
    <property type="entry name" value="PfkB_dom"/>
</dbReference>